<protein>
    <submittedName>
        <fullName evidence="1">Uncharacterized protein</fullName>
    </submittedName>
</protein>
<reference evidence="1 2" key="1">
    <citation type="journal article" date="2022" name="Nat. Genet.">
        <title>Improved pea reference genome and pan-genome highlight genomic features and evolutionary characteristics.</title>
        <authorList>
            <person name="Yang T."/>
            <person name="Liu R."/>
            <person name="Luo Y."/>
            <person name="Hu S."/>
            <person name="Wang D."/>
            <person name="Wang C."/>
            <person name="Pandey M.K."/>
            <person name="Ge S."/>
            <person name="Xu Q."/>
            <person name="Li N."/>
            <person name="Li G."/>
            <person name="Huang Y."/>
            <person name="Saxena R.K."/>
            <person name="Ji Y."/>
            <person name="Li M."/>
            <person name="Yan X."/>
            <person name="He Y."/>
            <person name="Liu Y."/>
            <person name="Wang X."/>
            <person name="Xiang C."/>
            <person name="Varshney R.K."/>
            <person name="Ding H."/>
            <person name="Gao S."/>
            <person name="Zong X."/>
        </authorList>
    </citation>
    <scope>NUCLEOTIDE SEQUENCE [LARGE SCALE GENOMIC DNA]</scope>
    <source>
        <strain evidence="1 2">cv. Zhongwan 6</strain>
    </source>
</reference>
<name>A0A9D5BP05_PEA</name>
<sequence length="119" mass="13312">MSNSEDVSTLLTNNFNLSLNQCPKENAKVEYMSKAPYASGVGCLMYISKVPLAQAVSQVCKFMSKPGKRHWENMDFKGLVHNGHVDKVHTSENAANMLIKLVIDDKFKHCLDLLHVSQC</sequence>
<dbReference type="Proteomes" id="UP001058974">
    <property type="component" value="Chromosome 1"/>
</dbReference>
<organism evidence="1 2">
    <name type="scientific">Pisum sativum</name>
    <name type="common">Garden pea</name>
    <name type="synonym">Lathyrus oleraceus</name>
    <dbReference type="NCBI Taxonomy" id="3888"/>
    <lineage>
        <taxon>Eukaryota</taxon>
        <taxon>Viridiplantae</taxon>
        <taxon>Streptophyta</taxon>
        <taxon>Embryophyta</taxon>
        <taxon>Tracheophyta</taxon>
        <taxon>Spermatophyta</taxon>
        <taxon>Magnoliopsida</taxon>
        <taxon>eudicotyledons</taxon>
        <taxon>Gunneridae</taxon>
        <taxon>Pentapetalae</taxon>
        <taxon>rosids</taxon>
        <taxon>fabids</taxon>
        <taxon>Fabales</taxon>
        <taxon>Fabaceae</taxon>
        <taxon>Papilionoideae</taxon>
        <taxon>50 kb inversion clade</taxon>
        <taxon>NPAAA clade</taxon>
        <taxon>Hologalegina</taxon>
        <taxon>IRL clade</taxon>
        <taxon>Fabeae</taxon>
        <taxon>Lathyrus</taxon>
    </lineage>
</organism>
<comment type="caution">
    <text evidence="1">The sequence shown here is derived from an EMBL/GenBank/DDBJ whole genome shotgun (WGS) entry which is preliminary data.</text>
</comment>
<accession>A0A9D5BP05</accession>
<evidence type="ECO:0000313" key="2">
    <source>
        <dbReference type="Proteomes" id="UP001058974"/>
    </source>
</evidence>
<dbReference type="EMBL" id="JAMSHJ010000001">
    <property type="protein sequence ID" value="KAI5447114.1"/>
    <property type="molecule type" value="Genomic_DNA"/>
</dbReference>
<dbReference type="Gramene" id="Psat01G0482200-T1">
    <property type="protein sequence ID" value="KAI5447114.1"/>
    <property type="gene ID" value="KIW84_014822"/>
</dbReference>
<proteinExistence type="predicted"/>
<keyword evidence="2" id="KW-1185">Reference proteome</keyword>
<evidence type="ECO:0000313" key="1">
    <source>
        <dbReference type="EMBL" id="KAI5447114.1"/>
    </source>
</evidence>
<dbReference type="AlphaFoldDB" id="A0A9D5BP05"/>
<gene>
    <name evidence="1" type="ORF">KIW84_014822</name>
</gene>